<name>A0A1E7N4T6_KITAU</name>
<evidence type="ECO:0000313" key="6">
    <source>
        <dbReference type="EMBL" id="GGU63026.1"/>
    </source>
</evidence>
<evidence type="ECO:0000256" key="2">
    <source>
        <dbReference type="ARBA" id="ARBA00022729"/>
    </source>
</evidence>
<dbReference type="InterPro" id="IPR029058">
    <property type="entry name" value="AB_hydrolase_fold"/>
</dbReference>
<dbReference type="RefSeq" id="WP_030551104.1">
    <property type="nucleotide sequence ID" value="NZ_BMUB01000002.1"/>
</dbReference>
<gene>
    <name evidence="6" type="ORF">GCM10010502_12420</name>
    <name evidence="7" type="ORF">HS99_0007365</name>
</gene>
<dbReference type="GO" id="GO:0016787">
    <property type="term" value="F:hydrolase activity"/>
    <property type="evidence" value="ECO:0007669"/>
    <property type="project" value="UniProtKB-KW"/>
</dbReference>
<reference evidence="6" key="1">
    <citation type="journal article" date="2014" name="Int. J. Syst. Evol. Microbiol.">
        <title>Complete genome sequence of Corynebacterium casei LMG S-19264T (=DSM 44701T), isolated from a smear-ripened cheese.</title>
        <authorList>
            <consortium name="US DOE Joint Genome Institute (JGI-PGF)"/>
            <person name="Walter F."/>
            <person name="Albersmeier A."/>
            <person name="Kalinowski J."/>
            <person name="Ruckert C."/>
        </authorList>
    </citation>
    <scope>NUCLEOTIDE SEQUENCE</scope>
    <source>
        <strain evidence="6">JCM 4434</strain>
    </source>
</reference>
<evidence type="ECO:0000313" key="8">
    <source>
        <dbReference type="Proteomes" id="UP000037395"/>
    </source>
</evidence>
<dbReference type="GeneID" id="97484402"/>
<evidence type="ECO:0000256" key="4">
    <source>
        <dbReference type="SAM" id="SignalP"/>
    </source>
</evidence>
<keyword evidence="8" id="KW-1185">Reference proteome</keyword>
<reference evidence="6" key="5">
    <citation type="submission" date="2020-09" db="EMBL/GenBank/DDBJ databases">
        <authorList>
            <person name="Sun Q."/>
            <person name="Ohkuma M."/>
        </authorList>
    </citation>
    <scope>NUCLEOTIDE SEQUENCE</scope>
    <source>
        <strain evidence="6">JCM 4434</strain>
    </source>
</reference>
<keyword evidence="3" id="KW-0378">Hydrolase</keyword>
<dbReference type="EMBL" id="BMUB01000002">
    <property type="protein sequence ID" value="GGU63026.1"/>
    <property type="molecule type" value="Genomic_DNA"/>
</dbReference>
<evidence type="ECO:0000259" key="5">
    <source>
        <dbReference type="Pfam" id="PF08386"/>
    </source>
</evidence>
<evidence type="ECO:0000256" key="3">
    <source>
        <dbReference type="ARBA" id="ARBA00022801"/>
    </source>
</evidence>
<dbReference type="Proteomes" id="UP000037395">
    <property type="component" value="Unassembled WGS sequence"/>
</dbReference>
<feature type="domain" description="Peptidase S33 tripeptidyl aminopeptidase-like C-terminal" evidence="5">
    <location>
        <begin position="431"/>
        <end position="519"/>
    </location>
</feature>
<comment type="caution">
    <text evidence="7">The sequence shown here is derived from an EMBL/GenBank/DDBJ whole genome shotgun (WGS) entry which is preliminary data.</text>
</comment>
<dbReference type="KEGG" id="kau:B6264_20135"/>
<dbReference type="InterPro" id="IPR013595">
    <property type="entry name" value="Pept_S33_TAP-like_C"/>
</dbReference>
<keyword evidence="2 4" id="KW-0732">Signal</keyword>
<dbReference type="PANTHER" id="PTHR43248:SF29">
    <property type="entry name" value="TRIPEPTIDYL AMINOPEPTIDASE"/>
    <property type="match status" value="1"/>
</dbReference>
<reference evidence="8" key="3">
    <citation type="submission" date="2016-08" db="EMBL/GenBank/DDBJ databases">
        <title>Sequencing, assembly and comparative genomics of S. aureofaciens ATCC 10762.</title>
        <authorList>
            <person name="Gradnigo J.S."/>
            <person name="Johnson N."/>
            <person name="Somerville G.A."/>
        </authorList>
    </citation>
    <scope>NUCLEOTIDE SEQUENCE [LARGE SCALE GENOMIC DNA]</scope>
    <source>
        <strain evidence="8">ATCC 10762 / DSM 40127 / CCM 3239 / JCM 4008 / LMG 5968 / NBRC 12843 / NCIMB 8234 / A-377</strain>
    </source>
</reference>
<reference evidence="7 8" key="2">
    <citation type="submission" date="2014-07" db="EMBL/GenBank/DDBJ databases">
        <authorList>
            <person name="Zhang J.E."/>
            <person name="Yang H."/>
            <person name="Guo J."/>
            <person name="Deng Z."/>
            <person name="Luo H."/>
            <person name="Luo M."/>
            <person name="Zhao B."/>
        </authorList>
    </citation>
    <scope>NUCLEOTIDE SEQUENCE [LARGE SCALE GENOMIC DNA]</scope>
    <source>
        <strain evidence="7">ATCC 10762</strain>
        <strain evidence="8">ATCC 10762 / DSM 40127 / CCM 3239 / JCM 4008 / LMG 5968 / NBRC 12843 / NCIMB 8234 / A-377</strain>
    </source>
</reference>
<feature type="signal peptide" evidence="4">
    <location>
        <begin position="1"/>
        <end position="30"/>
    </location>
</feature>
<feature type="chain" id="PRO_5034593256" evidence="4">
    <location>
        <begin position="31"/>
        <end position="522"/>
    </location>
</feature>
<comment type="similarity">
    <text evidence="1">Belongs to the peptidase S33 family.</text>
</comment>
<evidence type="ECO:0000313" key="7">
    <source>
        <dbReference type="EMBL" id="OEV35708.1"/>
    </source>
</evidence>
<reference evidence="7" key="4">
    <citation type="submission" date="2016-08" db="EMBL/GenBank/DDBJ databases">
        <title>Sequencing, Assembly and Comparative Genomics of S. aureofaciens ATCC 10762.</title>
        <authorList>
            <person name="Gradnigo J.S."/>
            <person name="Johnson N."/>
            <person name="Somerville G.A."/>
        </authorList>
    </citation>
    <scope>NUCLEOTIDE SEQUENCE [LARGE SCALE GENOMIC DNA]</scope>
    <source>
        <strain evidence="7">ATCC 10762</strain>
    </source>
</reference>
<dbReference type="PANTHER" id="PTHR43248">
    <property type="entry name" value="2-SUCCINYL-6-HYDROXY-2,4-CYCLOHEXADIENE-1-CARBOXYLATE SYNTHASE"/>
    <property type="match status" value="1"/>
</dbReference>
<accession>A0A8H9HL08</accession>
<proteinExistence type="inferred from homology"/>
<dbReference type="SUPFAM" id="SSF53474">
    <property type="entry name" value="alpha/beta-Hydrolases"/>
    <property type="match status" value="1"/>
</dbReference>
<accession>A0A1E7N4T6</accession>
<dbReference type="Gene3D" id="3.40.50.1820">
    <property type="entry name" value="alpha/beta hydrolase"/>
    <property type="match status" value="1"/>
</dbReference>
<dbReference type="InterPro" id="IPR051601">
    <property type="entry name" value="Serine_prot/Carboxylest_S33"/>
</dbReference>
<dbReference type="AlphaFoldDB" id="A0A1E7N4T6"/>
<dbReference type="OrthoDB" id="4006962at2"/>
<dbReference type="Proteomes" id="UP000610124">
    <property type="component" value="Unassembled WGS sequence"/>
</dbReference>
<sequence length="522" mass="55072">MTPRLPRRALPALAALLLALPVGCSGPGGAREAGAPASRPPLAERVSADTSPALRAFYDQRLDWTPCDAVADPADQDEPDLQCATLKVPLDYADPGGRTTDVPVARVPAADPGHRTGALLLNPGGPGISGVTLARRWKGNQGPLRDHFDLIGFDPRAAGGTLPVHCLDDRTRDQWTSTDDPAYDHGQVLADACRAKYADLLPHLGTRDTARDMDVLRGALGERELDFFGLSYGTYLGALYAEEFPDRTGRLVLDGAVERSTDLMHLNGEQAVATEAAFRAYAADCAADGDTCPLGSDPAAAAQRLAGFLDGLKDHPLPAHDGRTLTAALAWTGVLDALADGHRNWPRLRAALDPALAQGEADELLKLADGTTGRDEGGDYDTAADAYAAIHCADAPLAPTDADLRAALADLAARAPLTSRHDTRVTLLDPDCRRWPYRSTERPHTVTAAGSAPILVIGGTEDPVTPYAWAQRMAAGLQHGVLLTREGDGHMSWDRSGCVRDAVAAFLVDGVLPAAGTRCASD</sequence>
<evidence type="ECO:0000256" key="1">
    <source>
        <dbReference type="ARBA" id="ARBA00010088"/>
    </source>
</evidence>
<dbReference type="EMBL" id="JPRF03000032">
    <property type="protein sequence ID" value="OEV35708.1"/>
    <property type="molecule type" value="Genomic_DNA"/>
</dbReference>
<dbReference type="Pfam" id="PF08386">
    <property type="entry name" value="Abhydrolase_4"/>
    <property type="match status" value="1"/>
</dbReference>
<protein>
    <submittedName>
        <fullName evidence="6">Proteinase</fullName>
    </submittedName>
</protein>
<organism evidence="7 8">
    <name type="scientific">Kitasatospora aureofaciens</name>
    <name type="common">Streptomyces aureofaciens</name>
    <dbReference type="NCBI Taxonomy" id="1894"/>
    <lineage>
        <taxon>Bacteria</taxon>
        <taxon>Bacillati</taxon>
        <taxon>Actinomycetota</taxon>
        <taxon>Actinomycetes</taxon>
        <taxon>Kitasatosporales</taxon>
        <taxon>Streptomycetaceae</taxon>
        <taxon>Kitasatospora</taxon>
    </lineage>
</organism>